<evidence type="ECO:0000313" key="3">
    <source>
        <dbReference type="EMBL" id="EER13674.1"/>
    </source>
</evidence>
<feature type="region of interest" description="Disordered" evidence="2">
    <location>
        <begin position="380"/>
        <end position="400"/>
    </location>
</feature>
<proteinExistence type="predicted"/>
<feature type="coiled-coil region" evidence="1">
    <location>
        <begin position="192"/>
        <end position="281"/>
    </location>
</feature>
<protein>
    <submittedName>
        <fullName evidence="3">M protein, serotype 6, putative</fullName>
    </submittedName>
</protein>
<keyword evidence="1" id="KW-0175">Coiled coil</keyword>
<evidence type="ECO:0000313" key="4">
    <source>
        <dbReference type="Proteomes" id="UP000007800"/>
    </source>
</evidence>
<gene>
    <name evidence="3" type="ORF">Pmar_PMAR023888</name>
</gene>
<sequence>MTVTLEGEGICGMLIVARIFAVRRYKMIREQFGPQRSVHDQAKDMRVNASTLAVEWNNTETTLDKLMRYTYGRGGSKADPSTTDGLTHKIGLTSAALYELHAATVTAADEIWAEFDKIHFGYAADIDDLKSGAVNAFNSLMSGVQNMVATQANDQMANQLRLNGDANEKLGKLAKGINNIQVKVERAARSVVHQKETLEETAEKTLEDAENTLTNIADQLAEVPVKDADERDKAAEEIRSELRKTEDEGEAELKKNVAGYEEKANKEAAQLEEATKKQIENHAADWKAEEDTRREKMNANIGKERDELELARGTVTNALAAAKERAAQQEIEFQKRRAGKWGEFQKLSEDIGLTRDEIGALVKNFGAEVESGAHALEEQANKGQAGIKNAISGKMSEDWM</sequence>
<dbReference type="AlphaFoldDB" id="C5KPC7"/>
<accession>C5KPC7</accession>
<keyword evidence="4" id="KW-1185">Reference proteome</keyword>
<organism evidence="4">
    <name type="scientific">Perkinsus marinus (strain ATCC 50983 / TXsc)</name>
    <dbReference type="NCBI Taxonomy" id="423536"/>
    <lineage>
        <taxon>Eukaryota</taxon>
        <taxon>Sar</taxon>
        <taxon>Alveolata</taxon>
        <taxon>Perkinsozoa</taxon>
        <taxon>Perkinsea</taxon>
        <taxon>Perkinsida</taxon>
        <taxon>Perkinsidae</taxon>
        <taxon>Perkinsus</taxon>
    </lineage>
</organism>
<name>C5KPC7_PERM5</name>
<dbReference type="GeneID" id="9043130"/>
<dbReference type="InParanoid" id="C5KPC7"/>
<dbReference type="EMBL" id="GG675017">
    <property type="protein sequence ID" value="EER13674.1"/>
    <property type="molecule type" value="Genomic_DNA"/>
</dbReference>
<evidence type="ECO:0000256" key="2">
    <source>
        <dbReference type="SAM" id="MobiDB-lite"/>
    </source>
</evidence>
<dbReference type="Proteomes" id="UP000007800">
    <property type="component" value="Unassembled WGS sequence"/>
</dbReference>
<reference evidence="3 4" key="1">
    <citation type="submission" date="2008-07" db="EMBL/GenBank/DDBJ databases">
        <authorList>
            <person name="El-Sayed N."/>
            <person name="Caler E."/>
            <person name="Inman J."/>
            <person name="Amedeo P."/>
            <person name="Hass B."/>
            <person name="Wortman J."/>
        </authorList>
    </citation>
    <scope>NUCLEOTIDE SEQUENCE [LARGE SCALE GENOMIC DNA]</scope>
    <source>
        <strain evidence="4">ATCC 50983 / TXsc</strain>
    </source>
</reference>
<dbReference type="RefSeq" id="XP_002781879.1">
    <property type="nucleotide sequence ID" value="XM_002781833.1"/>
</dbReference>
<evidence type="ECO:0000256" key="1">
    <source>
        <dbReference type="SAM" id="Coils"/>
    </source>
</evidence>